<evidence type="ECO:0000259" key="2">
    <source>
        <dbReference type="Pfam" id="PF13460"/>
    </source>
</evidence>
<dbReference type="SUPFAM" id="SSF51735">
    <property type="entry name" value="NAD(P)-binding Rossmann-fold domains"/>
    <property type="match status" value="1"/>
</dbReference>
<feature type="region of interest" description="Disordered" evidence="1">
    <location>
        <begin position="243"/>
        <end position="268"/>
    </location>
</feature>
<dbReference type="InterPro" id="IPR036291">
    <property type="entry name" value="NAD(P)-bd_dom_sf"/>
</dbReference>
<dbReference type="InterPro" id="IPR016040">
    <property type="entry name" value="NAD(P)-bd_dom"/>
</dbReference>
<name>A0ABP7DW34_9MICC</name>
<comment type="caution">
    <text evidence="3">The sequence shown here is derived from an EMBL/GenBank/DDBJ whole genome shotgun (WGS) entry which is preliminary data.</text>
</comment>
<feature type="domain" description="NAD(P)-binding" evidence="2">
    <location>
        <begin position="8"/>
        <end position="98"/>
    </location>
</feature>
<organism evidence="3 4">
    <name type="scientific">Zhihengliuella alba</name>
    <dbReference type="NCBI Taxonomy" id="547018"/>
    <lineage>
        <taxon>Bacteria</taxon>
        <taxon>Bacillati</taxon>
        <taxon>Actinomycetota</taxon>
        <taxon>Actinomycetes</taxon>
        <taxon>Micrococcales</taxon>
        <taxon>Micrococcaceae</taxon>
        <taxon>Zhihengliuella</taxon>
    </lineage>
</organism>
<evidence type="ECO:0000313" key="4">
    <source>
        <dbReference type="Proteomes" id="UP001501536"/>
    </source>
</evidence>
<proteinExistence type="predicted"/>
<evidence type="ECO:0000256" key="1">
    <source>
        <dbReference type="SAM" id="MobiDB-lite"/>
    </source>
</evidence>
<protein>
    <submittedName>
        <fullName evidence="3">NAD-dependent epimerase/dehydratase family protein</fullName>
    </submittedName>
</protein>
<reference evidence="4" key="1">
    <citation type="journal article" date="2019" name="Int. J. Syst. Evol. Microbiol.">
        <title>The Global Catalogue of Microorganisms (GCM) 10K type strain sequencing project: providing services to taxonomists for standard genome sequencing and annotation.</title>
        <authorList>
            <consortium name="The Broad Institute Genomics Platform"/>
            <consortium name="The Broad Institute Genome Sequencing Center for Infectious Disease"/>
            <person name="Wu L."/>
            <person name="Ma J."/>
        </authorList>
    </citation>
    <scope>NUCLEOTIDE SEQUENCE [LARGE SCALE GENOMIC DNA]</scope>
    <source>
        <strain evidence="4">JCM 16961</strain>
    </source>
</reference>
<dbReference type="RefSeq" id="WP_344884699.1">
    <property type="nucleotide sequence ID" value="NZ_BAABCJ010000006.1"/>
</dbReference>
<dbReference type="Pfam" id="PF13460">
    <property type="entry name" value="NAD_binding_10"/>
    <property type="match status" value="1"/>
</dbReference>
<evidence type="ECO:0000313" key="3">
    <source>
        <dbReference type="EMBL" id="GAA3708803.1"/>
    </source>
</evidence>
<dbReference type="Proteomes" id="UP001501536">
    <property type="component" value="Unassembled WGS sequence"/>
</dbReference>
<sequence>MESALVIGHGQIGARVAEDLVGQGVATTVMSRSVPAGLVEGARHRVGDAGSEWDVASAIGGVDAVFACFHAAYDARVWERTLPRLERTVLDAAAGAGAVVVFPESTYAFAADAARLHDRAGFAPADHKGRVRQRLLQAREEHAARALSVLAGDLIGPATHAASSVVRLTVTDRVAAGRRPVLLGDPDVPHGFTELADLAAAMVWAGGHADAVLRSGGHRLLIAPSSAPTLREVCQHAQRVVDSGGAGRGARGVQEGRTTRPGSSRPGVVPQWTVAALGTASRTMKEIARLQPLWRRGSSLVASAELEAALGGPTAWQRSVEAMVSSPSRAEALQARGGRA</sequence>
<accession>A0ABP7DW34</accession>
<dbReference type="EMBL" id="BAABCJ010000006">
    <property type="protein sequence ID" value="GAA3708803.1"/>
    <property type="molecule type" value="Genomic_DNA"/>
</dbReference>
<keyword evidence="4" id="KW-1185">Reference proteome</keyword>
<gene>
    <name evidence="3" type="ORF">GCM10022377_23150</name>
</gene>
<dbReference type="Gene3D" id="3.40.50.720">
    <property type="entry name" value="NAD(P)-binding Rossmann-like Domain"/>
    <property type="match status" value="1"/>
</dbReference>